<accession>A0ACC2IQE3</accession>
<name>A0ACC2IQE3_9PLEO</name>
<protein>
    <submittedName>
        <fullName evidence="1">Uncharacterized protein</fullName>
    </submittedName>
</protein>
<proteinExistence type="predicted"/>
<organism evidence="1 2">
    <name type="scientific">Boeremia exigua</name>
    <dbReference type="NCBI Taxonomy" id="749465"/>
    <lineage>
        <taxon>Eukaryota</taxon>
        <taxon>Fungi</taxon>
        <taxon>Dikarya</taxon>
        <taxon>Ascomycota</taxon>
        <taxon>Pezizomycotina</taxon>
        <taxon>Dothideomycetes</taxon>
        <taxon>Pleosporomycetidae</taxon>
        <taxon>Pleosporales</taxon>
        <taxon>Pleosporineae</taxon>
        <taxon>Didymellaceae</taxon>
        <taxon>Boeremia</taxon>
    </lineage>
</organism>
<reference evidence="1" key="1">
    <citation type="submission" date="2022-11" db="EMBL/GenBank/DDBJ databases">
        <title>Genome Sequence of Boeremia exigua.</title>
        <authorList>
            <person name="Buettner E."/>
        </authorList>
    </citation>
    <scope>NUCLEOTIDE SEQUENCE</scope>
    <source>
        <strain evidence="1">CU02</strain>
    </source>
</reference>
<keyword evidence="2" id="KW-1185">Reference proteome</keyword>
<evidence type="ECO:0000313" key="2">
    <source>
        <dbReference type="Proteomes" id="UP001153331"/>
    </source>
</evidence>
<sequence length="180" mass="20109">MSLLNVLAQPEVFLNTASTTYTLHSSDNISFDNIHIQAPCTLYKPQAQYLAFLALLAWSEARNRLAKGRSRGQDPEAPDNPRCLSFKGWTCRLSEEESHIFATAEKPPMSKSDAAAPNAVDSTELKAYKKLYKIHNLEKHPEILPECRKLLLMFLSSTVCDALQDADKSTLAVKTSRKIV</sequence>
<evidence type="ECO:0000313" key="1">
    <source>
        <dbReference type="EMBL" id="KAJ8117294.1"/>
    </source>
</evidence>
<gene>
    <name evidence="1" type="ORF">OPT61_g1473</name>
</gene>
<comment type="caution">
    <text evidence="1">The sequence shown here is derived from an EMBL/GenBank/DDBJ whole genome shotgun (WGS) entry which is preliminary data.</text>
</comment>
<dbReference type="EMBL" id="JAPHNI010000058">
    <property type="protein sequence ID" value="KAJ8117294.1"/>
    <property type="molecule type" value="Genomic_DNA"/>
</dbReference>
<dbReference type="Proteomes" id="UP001153331">
    <property type="component" value="Unassembled WGS sequence"/>
</dbReference>